<name>A0A834XF44_9FABA</name>
<feature type="signal peptide" evidence="6">
    <location>
        <begin position="1"/>
        <end position="24"/>
    </location>
</feature>
<protein>
    <submittedName>
        <fullName evidence="8">Putative leucine-rich repeat receptor-like protein kinase</fullName>
    </submittedName>
</protein>
<gene>
    <name evidence="8" type="ORF">G2W53_000328</name>
</gene>
<comment type="subcellular location">
    <subcellularLocation>
        <location evidence="1">Membrane</location>
        <topology evidence="1">Single-pass membrane protein</topology>
    </subcellularLocation>
</comment>
<keyword evidence="3 6" id="KW-0732">Signal</keyword>
<evidence type="ECO:0000256" key="3">
    <source>
        <dbReference type="ARBA" id="ARBA00022729"/>
    </source>
</evidence>
<evidence type="ECO:0000256" key="2">
    <source>
        <dbReference type="ARBA" id="ARBA00022692"/>
    </source>
</evidence>
<sequence length="397" mass="45684">MAGDFKCNLAWCFLLWVSFVSVFAIGEYDGKSIVLATEMSSIPHKQARRKLDDVGGSISIDCGLPGELEYIDRETQIHYVSDSKYINTGRNHNISDKFISETLQETYENVRSFPEGKRNCYKLNHPEGRNTIYLIRASFMYGNYDGLNQLPKFNLYMGVNLWDSVTFKNSSHVVTKEILHVPVKDEIYVCLENTDMGTPFISALELRHFHNSSYRTKSGSLLLYQRLDFGSTTNKTVRFNEDSFDRIWLPYNLPEYYTPLSTSFAVDTTNKTEYELPSAVMKTAVTPRDSSSLEFQFETGDPTLEFYVYMHFAEIEELQENERREFNITVNGNLWHKSLIPNYLHSTTIFGEQSIRGSKLMFSMHKQQSSTLPPIINAIEIYIGKDFLQAPTDEEDG</sequence>
<evidence type="ECO:0000256" key="4">
    <source>
        <dbReference type="ARBA" id="ARBA00022989"/>
    </source>
</evidence>
<keyword evidence="5" id="KW-0472">Membrane</keyword>
<keyword evidence="8" id="KW-0675">Receptor</keyword>
<evidence type="ECO:0000313" key="9">
    <source>
        <dbReference type="Proteomes" id="UP000634136"/>
    </source>
</evidence>
<dbReference type="EMBL" id="JAAIUW010000001">
    <property type="protein sequence ID" value="KAF7843423.1"/>
    <property type="molecule type" value="Genomic_DNA"/>
</dbReference>
<keyword evidence="9" id="KW-1185">Reference proteome</keyword>
<dbReference type="Pfam" id="PF12819">
    <property type="entry name" value="Malectin_like"/>
    <property type="match status" value="1"/>
</dbReference>
<keyword evidence="2" id="KW-0812">Transmembrane</keyword>
<keyword evidence="8" id="KW-0418">Kinase</keyword>
<dbReference type="AlphaFoldDB" id="A0A834XF44"/>
<dbReference type="Proteomes" id="UP000634136">
    <property type="component" value="Unassembled WGS sequence"/>
</dbReference>
<proteinExistence type="predicted"/>
<dbReference type="Gene3D" id="2.60.120.430">
    <property type="entry name" value="Galactose-binding lectin"/>
    <property type="match status" value="1"/>
</dbReference>
<dbReference type="OrthoDB" id="2017114at2759"/>
<feature type="chain" id="PRO_5032359372" evidence="6">
    <location>
        <begin position="25"/>
        <end position="397"/>
    </location>
</feature>
<comment type="caution">
    <text evidence="8">The sequence shown here is derived from an EMBL/GenBank/DDBJ whole genome shotgun (WGS) entry which is preliminary data.</text>
</comment>
<dbReference type="InterPro" id="IPR024788">
    <property type="entry name" value="Malectin-like_Carb-bd_dom"/>
</dbReference>
<evidence type="ECO:0000313" key="8">
    <source>
        <dbReference type="EMBL" id="KAF7843423.1"/>
    </source>
</evidence>
<accession>A0A834XF44</accession>
<keyword evidence="8" id="KW-0808">Transferase</keyword>
<evidence type="ECO:0000259" key="7">
    <source>
        <dbReference type="Pfam" id="PF12819"/>
    </source>
</evidence>
<evidence type="ECO:0000256" key="5">
    <source>
        <dbReference type="ARBA" id="ARBA00023136"/>
    </source>
</evidence>
<dbReference type="PANTHER" id="PTHR45631">
    <property type="entry name" value="OS07G0107800 PROTEIN-RELATED"/>
    <property type="match status" value="1"/>
</dbReference>
<dbReference type="PANTHER" id="PTHR45631:SF206">
    <property type="entry name" value="PROTEIN KINASE DOMAIN-CONTAINING PROTEIN"/>
    <property type="match status" value="1"/>
</dbReference>
<reference evidence="8" key="1">
    <citation type="submission" date="2020-09" db="EMBL/GenBank/DDBJ databases">
        <title>Genome-Enabled Discovery of Anthraquinone Biosynthesis in Senna tora.</title>
        <authorList>
            <person name="Kang S.-H."/>
            <person name="Pandey R.P."/>
            <person name="Lee C.-M."/>
            <person name="Sim J.-S."/>
            <person name="Jeong J.-T."/>
            <person name="Choi B.-S."/>
            <person name="Jung M."/>
            <person name="Ginzburg D."/>
            <person name="Zhao K."/>
            <person name="Won S.Y."/>
            <person name="Oh T.-J."/>
            <person name="Yu Y."/>
            <person name="Kim N.-H."/>
            <person name="Lee O.R."/>
            <person name="Lee T.-H."/>
            <person name="Bashyal P."/>
            <person name="Kim T.-S."/>
            <person name="Lee W.-H."/>
            <person name="Kawkins C."/>
            <person name="Kim C.-K."/>
            <person name="Kim J.S."/>
            <person name="Ahn B.O."/>
            <person name="Rhee S.Y."/>
            <person name="Sohng J.K."/>
        </authorList>
    </citation>
    <scope>NUCLEOTIDE SEQUENCE</scope>
    <source>
        <tissue evidence="8">Leaf</tissue>
    </source>
</reference>
<feature type="domain" description="Malectin-like" evidence="7">
    <location>
        <begin position="60"/>
        <end position="382"/>
    </location>
</feature>
<evidence type="ECO:0000256" key="6">
    <source>
        <dbReference type="SAM" id="SignalP"/>
    </source>
</evidence>
<dbReference type="GO" id="GO:0016301">
    <property type="term" value="F:kinase activity"/>
    <property type="evidence" value="ECO:0007669"/>
    <property type="project" value="UniProtKB-KW"/>
</dbReference>
<dbReference type="GO" id="GO:0016020">
    <property type="term" value="C:membrane"/>
    <property type="evidence" value="ECO:0007669"/>
    <property type="project" value="UniProtKB-SubCell"/>
</dbReference>
<evidence type="ECO:0000256" key="1">
    <source>
        <dbReference type="ARBA" id="ARBA00004167"/>
    </source>
</evidence>
<organism evidence="8 9">
    <name type="scientific">Senna tora</name>
    <dbReference type="NCBI Taxonomy" id="362788"/>
    <lineage>
        <taxon>Eukaryota</taxon>
        <taxon>Viridiplantae</taxon>
        <taxon>Streptophyta</taxon>
        <taxon>Embryophyta</taxon>
        <taxon>Tracheophyta</taxon>
        <taxon>Spermatophyta</taxon>
        <taxon>Magnoliopsida</taxon>
        <taxon>eudicotyledons</taxon>
        <taxon>Gunneridae</taxon>
        <taxon>Pentapetalae</taxon>
        <taxon>rosids</taxon>
        <taxon>fabids</taxon>
        <taxon>Fabales</taxon>
        <taxon>Fabaceae</taxon>
        <taxon>Caesalpinioideae</taxon>
        <taxon>Cassia clade</taxon>
        <taxon>Senna</taxon>
    </lineage>
</organism>
<keyword evidence="4" id="KW-1133">Transmembrane helix</keyword>